<accession>A0AAV2TG97</accession>
<dbReference type="EMBL" id="CAXLJL010000323">
    <property type="protein sequence ID" value="CAL5136467.1"/>
    <property type="molecule type" value="Genomic_DNA"/>
</dbReference>
<evidence type="ECO:0000313" key="3">
    <source>
        <dbReference type="Proteomes" id="UP001497525"/>
    </source>
</evidence>
<feature type="compositionally biased region" description="Basic and acidic residues" evidence="1">
    <location>
        <begin position="690"/>
        <end position="701"/>
    </location>
</feature>
<feature type="compositionally biased region" description="Low complexity" evidence="1">
    <location>
        <begin position="139"/>
        <end position="152"/>
    </location>
</feature>
<feature type="compositionally biased region" description="Acidic residues" evidence="1">
    <location>
        <begin position="450"/>
        <end position="469"/>
    </location>
</feature>
<gene>
    <name evidence="2" type="ORF">CDAUBV1_LOCUS10556</name>
</gene>
<protein>
    <submittedName>
        <fullName evidence="2">Uncharacterized protein</fullName>
    </submittedName>
</protein>
<dbReference type="Proteomes" id="UP001497525">
    <property type="component" value="Unassembled WGS sequence"/>
</dbReference>
<dbReference type="AlphaFoldDB" id="A0AAV2TG97"/>
<reference evidence="2" key="1">
    <citation type="submission" date="2024-06" db="EMBL/GenBank/DDBJ databases">
        <authorList>
            <person name="Liu X."/>
            <person name="Lenzi L."/>
            <person name="Haldenby T S."/>
            <person name="Uol C."/>
        </authorList>
    </citation>
    <scope>NUCLEOTIDE SEQUENCE</scope>
</reference>
<feature type="region of interest" description="Disordered" evidence="1">
    <location>
        <begin position="685"/>
        <end position="704"/>
    </location>
</feature>
<comment type="caution">
    <text evidence="2">The sequence shown here is derived from an EMBL/GenBank/DDBJ whole genome shotgun (WGS) entry which is preliminary data.</text>
</comment>
<sequence length="740" mass="83638">MLNNAKYLEKGRQLRQDGRTSVNLQIRPIERRNGTSVSIRTHGNRGGQVVTRNYLSGCTDIGSHTVMSQLRDGDRWSEKYNSQMMRPAVRRPQTPMEPRPQPIRTATWSMLDLRDPKETFLLLPDPRVNRNSQLLWSTPYTSSSSRPVPSSSAIQANSMRPPLSKTKSVSLIPRPQACWKTSQQMVSGLTPKFRTSSAIDLSKSYGEEKPPRAVSSKIFTYVPKPTEEIARNDRNSRLTSAKEQNQLPLNKSNRGVQRITIIREREQNDRSVADPISYDMDSIDEETSPMWVLPKHFSSLSLEPLSEVLEDGVTETAVRPLPLPQAKSNYPRPRNGKCTYSSEFSPSAGSVTSIKPIVYRPPVCLENYQARGIDLRPTDSANYGWSRKGDQYRSTPNMLNFESFSPATFPRPLVYRPHQAGANSTNFSDQIGFYSSPNGIKFNGTVGNATDEDEEADEESEIEIDDADGGDNATHPTYIPVPTKRHSVSKNVTSSYSTNYSYPRVTDEESEMSSDFTGHYPDPRQSSNQGKMYTLPPKLSAPAFTNGLTAYNGVQRRPQNRKSISIGRPYHSDLRRQSFNYPPPDREYNKRWSVQIPFGTMKDIFSQPARERRKSVVSPAYQEGNQSDFSDLRTEFKGGTDGTEPNSFYDGYQSRLPYEHLPEALRKTVIAEKFRRPLSFCESAASGDVSTKHRSSEDRRRSISKANSFGLYQSPLVPSKQRAFSDWDVTKLNWVHSPEK</sequence>
<organism evidence="2 3">
    <name type="scientific">Calicophoron daubneyi</name>
    <name type="common">Rumen fluke</name>
    <name type="synonym">Paramphistomum daubneyi</name>
    <dbReference type="NCBI Taxonomy" id="300641"/>
    <lineage>
        <taxon>Eukaryota</taxon>
        <taxon>Metazoa</taxon>
        <taxon>Spiralia</taxon>
        <taxon>Lophotrochozoa</taxon>
        <taxon>Platyhelminthes</taxon>
        <taxon>Trematoda</taxon>
        <taxon>Digenea</taxon>
        <taxon>Plagiorchiida</taxon>
        <taxon>Pronocephalata</taxon>
        <taxon>Paramphistomoidea</taxon>
        <taxon>Paramphistomidae</taxon>
        <taxon>Calicophoron</taxon>
    </lineage>
</organism>
<feature type="region of interest" description="Disordered" evidence="1">
    <location>
        <begin position="505"/>
        <end position="530"/>
    </location>
</feature>
<feature type="region of interest" description="Disordered" evidence="1">
    <location>
        <begin position="139"/>
        <end position="169"/>
    </location>
</feature>
<evidence type="ECO:0000313" key="2">
    <source>
        <dbReference type="EMBL" id="CAL5136467.1"/>
    </source>
</evidence>
<proteinExistence type="predicted"/>
<name>A0AAV2TG97_CALDB</name>
<feature type="region of interest" description="Disordered" evidence="1">
    <location>
        <begin position="449"/>
        <end position="486"/>
    </location>
</feature>
<evidence type="ECO:0000256" key="1">
    <source>
        <dbReference type="SAM" id="MobiDB-lite"/>
    </source>
</evidence>